<dbReference type="AlphaFoldDB" id="M7W7Z0"/>
<evidence type="ECO:0000256" key="1">
    <source>
        <dbReference type="ARBA" id="ARBA00004477"/>
    </source>
</evidence>
<feature type="transmembrane region" description="Helical" evidence="8">
    <location>
        <begin position="111"/>
        <end position="137"/>
    </location>
</feature>
<reference evidence="9 10" key="1">
    <citation type="submission" date="2013-01" db="EMBL/GenBank/DDBJ databases">
        <authorList>
            <person name="Inman J."/>
            <person name="Zafar N."/>
            <person name="Lorenzi H."/>
            <person name="Caler E."/>
        </authorList>
    </citation>
    <scope>NUCLEOTIDE SEQUENCE [LARGE SCALE GENOMIC DNA]</scope>
    <source>
        <strain evidence="9 10">HM-3:IMSS</strain>
    </source>
</reference>
<keyword evidence="5" id="KW-0256">Endoplasmic reticulum</keyword>
<name>M7W7Z0_ENTHI</name>
<dbReference type="VEuPathDB" id="AmoebaDB:KM1_252160"/>
<dbReference type="InterPro" id="IPR009445">
    <property type="entry name" value="TMEM85/Emc4"/>
</dbReference>
<dbReference type="PANTHER" id="PTHR19315">
    <property type="entry name" value="ER MEMBRANE PROTEIN COMPLEX SUBUNIT 4"/>
    <property type="match status" value="1"/>
</dbReference>
<sequence length="154" mass="17804">MKIKQAFSTALGPVTSNIPMLLMAWLTGSSVSYINLMFTATLINNFVNSLSNVNEVFKKYTSIDKSTILILKVVYLIAVVAYLELQFTNLVKWEFYQTETQIFSHHYHNEWFVSFFSFCLVIHSVTPKVIIFFLTILDCSRNNNLIKHIVCDLF</sequence>
<dbReference type="GO" id="GO:0005789">
    <property type="term" value="C:endoplasmic reticulum membrane"/>
    <property type="evidence" value="ECO:0007669"/>
    <property type="project" value="UniProtKB-SubCell"/>
</dbReference>
<dbReference type="Proteomes" id="UP000030780">
    <property type="component" value="Unassembled WGS sequence"/>
</dbReference>
<protein>
    <recommendedName>
        <fullName evidence="3">ER membrane protein complex subunit 4</fullName>
    </recommendedName>
</protein>
<dbReference type="OrthoDB" id="369569at2759"/>
<evidence type="ECO:0000313" key="9">
    <source>
        <dbReference type="EMBL" id="EMS16382.1"/>
    </source>
</evidence>
<keyword evidence="4 8" id="KW-0812">Transmembrane</keyword>
<comment type="subcellular location">
    <subcellularLocation>
        <location evidence="1">Endoplasmic reticulum membrane</location>
        <topology evidence="1">Multi-pass membrane protein</topology>
    </subcellularLocation>
</comment>
<gene>
    <name evidence="9" type="ORF">KM1_252160</name>
</gene>
<dbReference type="Pfam" id="PF06417">
    <property type="entry name" value="EMC4"/>
    <property type="match status" value="1"/>
</dbReference>
<keyword evidence="7 8" id="KW-0472">Membrane</keyword>
<dbReference type="EMBL" id="KB637437">
    <property type="protein sequence ID" value="EMS16382.1"/>
    <property type="molecule type" value="Genomic_DNA"/>
</dbReference>
<keyword evidence="6 8" id="KW-1133">Transmembrane helix</keyword>
<accession>M7W7Z0</accession>
<comment type="similarity">
    <text evidence="2">Belongs to the EMC4 family.</text>
</comment>
<evidence type="ECO:0000256" key="2">
    <source>
        <dbReference type="ARBA" id="ARBA00007715"/>
    </source>
</evidence>
<evidence type="ECO:0000256" key="7">
    <source>
        <dbReference type="ARBA" id="ARBA00023136"/>
    </source>
</evidence>
<evidence type="ECO:0000256" key="4">
    <source>
        <dbReference type="ARBA" id="ARBA00022692"/>
    </source>
</evidence>
<evidence type="ECO:0000256" key="8">
    <source>
        <dbReference type="SAM" id="Phobius"/>
    </source>
</evidence>
<feature type="transmembrane region" description="Helical" evidence="8">
    <location>
        <begin position="20"/>
        <end position="47"/>
    </location>
</feature>
<evidence type="ECO:0000256" key="5">
    <source>
        <dbReference type="ARBA" id="ARBA00022824"/>
    </source>
</evidence>
<evidence type="ECO:0000256" key="6">
    <source>
        <dbReference type="ARBA" id="ARBA00022989"/>
    </source>
</evidence>
<evidence type="ECO:0000313" key="10">
    <source>
        <dbReference type="Proteomes" id="UP000030780"/>
    </source>
</evidence>
<proteinExistence type="inferred from homology"/>
<feature type="transmembrane region" description="Helical" evidence="8">
    <location>
        <begin position="68"/>
        <end position="91"/>
    </location>
</feature>
<organism evidence="9 10">
    <name type="scientific">Entamoeba histolytica HM-3:IMSS</name>
    <dbReference type="NCBI Taxonomy" id="885315"/>
    <lineage>
        <taxon>Eukaryota</taxon>
        <taxon>Amoebozoa</taxon>
        <taxon>Evosea</taxon>
        <taxon>Archamoebae</taxon>
        <taxon>Mastigamoebida</taxon>
        <taxon>Entamoebidae</taxon>
        <taxon>Entamoeba</taxon>
    </lineage>
</organism>
<evidence type="ECO:0000256" key="3">
    <source>
        <dbReference type="ARBA" id="ARBA00020820"/>
    </source>
</evidence>